<keyword evidence="3 8" id="KW-0762">Sugar transport</keyword>
<evidence type="ECO:0000256" key="3">
    <source>
        <dbReference type="ARBA" id="ARBA00022597"/>
    </source>
</evidence>
<keyword evidence="4" id="KW-0808">Transferase</keyword>
<reference evidence="8 9" key="1">
    <citation type="submission" date="2020-08" db="EMBL/GenBank/DDBJ databases">
        <title>The isolate Caproiciproducens sp. 7D4C2 produces n-caproate at mildly acidic conditions from hexoses: genome and rBOX comparison with related strains and chain-elongating bacteria.</title>
        <authorList>
            <person name="Esquivel-Elizondo S."/>
            <person name="Bagci C."/>
            <person name="Temovska M."/>
            <person name="Jeon B.S."/>
            <person name="Bessarab I."/>
            <person name="Williams R.B.H."/>
            <person name="Huson D.H."/>
            <person name="Angenent L.T."/>
        </authorList>
    </citation>
    <scope>NUCLEOTIDE SEQUENCE [LARGE SCALE GENOMIC DNA]</scope>
    <source>
        <strain evidence="8 9">7D4C2</strain>
    </source>
</reference>
<name>A0A7G8TFA7_9FIRM</name>
<sequence length="163" mass="17214">MFFKKREKERATTGKVWSVQDGKVIPVTEVHDEAFSSKVLGDGVAVQPEGGTVLSPVNGKIISIASTFHAYGIQADDGTEILVHIGIDTVKLGGKGFENLVAAGEEVRAGTPLCNVDLPYLRQNGCDTDIIVLLTDPAGCGNPVYYTGITAAAGKTCVIEYSK</sequence>
<evidence type="ECO:0000256" key="2">
    <source>
        <dbReference type="ARBA" id="ARBA00022448"/>
    </source>
</evidence>
<dbReference type="FunFam" id="2.70.70.10:FF:000001">
    <property type="entry name" value="PTS system glucose-specific IIA component"/>
    <property type="match status" value="1"/>
</dbReference>
<dbReference type="InterPro" id="IPR011055">
    <property type="entry name" value="Dup_hybrid_motif"/>
</dbReference>
<dbReference type="GO" id="GO:0009401">
    <property type="term" value="P:phosphoenolpyruvate-dependent sugar phosphotransferase system"/>
    <property type="evidence" value="ECO:0007669"/>
    <property type="project" value="UniProtKB-KW"/>
</dbReference>
<dbReference type="PROSITE" id="PS00371">
    <property type="entry name" value="PTS_EIIA_TYPE_1_HIS"/>
    <property type="match status" value="1"/>
</dbReference>
<feature type="domain" description="PTS EIIA type-1" evidence="7">
    <location>
        <begin position="32"/>
        <end position="136"/>
    </location>
</feature>
<evidence type="ECO:0000313" key="9">
    <source>
        <dbReference type="Proteomes" id="UP000515909"/>
    </source>
</evidence>
<dbReference type="Proteomes" id="UP000515909">
    <property type="component" value="Chromosome"/>
</dbReference>
<dbReference type="Gene3D" id="2.70.70.10">
    <property type="entry name" value="Glucose Permease (Domain IIA)"/>
    <property type="match status" value="1"/>
</dbReference>
<dbReference type="GO" id="GO:0016301">
    <property type="term" value="F:kinase activity"/>
    <property type="evidence" value="ECO:0007669"/>
    <property type="project" value="UniProtKB-KW"/>
</dbReference>
<dbReference type="GO" id="GO:0005737">
    <property type="term" value="C:cytoplasm"/>
    <property type="evidence" value="ECO:0007669"/>
    <property type="project" value="UniProtKB-SubCell"/>
</dbReference>
<evidence type="ECO:0000256" key="1">
    <source>
        <dbReference type="ARBA" id="ARBA00004496"/>
    </source>
</evidence>
<evidence type="ECO:0000313" key="8">
    <source>
        <dbReference type="EMBL" id="QNK42298.1"/>
    </source>
</evidence>
<organism evidence="8 9">
    <name type="scientific">Caproicibacter fermentans</name>
    <dbReference type="NCBI Taxonomy" id="2576756"/>
    <lineage>
        <taxon>Bacteria</taxon>
        <taxon>Bacillati</taxon>
        <taxon>Bacillota</taxon>
        <taxon>Clostridia</taxon>
        <taxon>Eubacteriales</taxon>
        <taxon>Acutalibacteraceae</taxon>
        <taxon>Caproicibacter</taxon>
    </lineage>
</organism>
<keyword evidence="5" id="KW-0598">Phosphotransferase system</keyword>
<dbReference type="InterPro" id="IPR001127">
    <property type="entry name" value="PTS_EIIA_1_perm"/>
</dbReference>
<keyword evidence="2" id="KW-0813">Transport</keyword>
<dbReference type="InterPro" id="IPR050890">
    <property type="entry name" value="PTS_EIIA_component"/>
</dbReference>
<proteinExistence type="predicted"/>
<dbReference type="AlphaFoldDB" id="A0A7G8TFA7"/>
<gene>
    <name evidence="8" type="ORF">HCR03_08865</name>
</gene>
<dbReference type="SUPFAM" id="SSF51261">
    <property type="entry name" value="Duplicated hybrid motif"/>
    <property type="match status" value="1"/>
</dbReference>
<dbReference type="KEGG" id="cfem:HCR03_08865"/>
<dbReference type="RefSeq" id="WP_187037758.1">
    <property type="nucleotide sequence ID" value="NZ_CP060286.1"/>
</dbReference>
<dbReference type="PANTHER" id="PTHR45008">
    <property type="entry name" value="PTS SYSTEM GLUCOSE-SPECIFIC EIIA COMPONENT"/>
    <property type="match status" value="1"/>
</dbReference>
<dbReference type="Pfam" id="PF00358">
    <property type="entry name" value="PTS_EIIA_1"/>
    <property type="match status" value="1"/>
</dbReference>
<dbReference type="PANTHER" id="PTHR45008:SF1">
    <property type="entry name" value="PTS SYSTEM GLUCOSE-SPECIFIC EIIA COMPONENT"/>
    <property type="match status" value="1"/>
</dbReference>
<keyword evidence="6" id="KW-0418">Kinase</keyword>
<evidence type="ECO:0000256" key="6">
    <source>
        <dbReference type="ARBA" id="ARBA00022777"/>
    </source>
</evidence>
<protein>
    <submittedName>
        <fullName evidence="8">PTS glucose transporter subunit IIA</fullName>
    </submittedName>
</protein>
<accession>A0A7G8TFA7</accession>
<dbReference type="EMBL" id="CP060286">
    <property type="protein sequence ID" value="QNK42298.1"/>
    <property type="molecule type" value="Genomic_DNA"/>
</dbReference>
<evidence type="ECO:0000259" key="7">
    <source>
        <dbReference type="PROSITE" id="PS51093"/>
    </source>
</evidence>
<dbReference type="NCBIfam" id="TIGR00830">
    <property type="entry name" value="PTBA"/>
    <property type="match status" value="1"/>
</dbReference>
<evidence type="ECO:0000256" key="4">
    <source>
        <dbReference type="ARBA" id="ARBA00022679"/>
    </source>
</evidence>
<evidence type="ECO:0000256" key="5">
    <source>
        <dbReference type="ARBA" id="ARBA00022683"/>
    </source>
</evidence>
<dbReference type="PROSITE" id="PS51093">
    <property type="entry name" value="PTS_EIIA_TYPE_1"/>
    <property type="match status" value="1"/>
</dbReference>
<comment type="subcellular location">
    <subcellularLocation>
        <location evidence="1">Cytoplasm</location>
    </subcellularLocation>
</comment>